<keyword evidence="1" id="KW-0732">Signal</keyword>
<proteinExistence type="predicted"/>
<feature type="signal peptide" evidence="1">
    <location>
        <begin position="1"/>
        <end position="20"/>
    </location>
</feature>
<evidence type="ECO:0000256" key="1">
    <source>
        <dbReference type="SAM" id="SignalP"/>
    </source>
</evidence>
<dbReference type="EMBL" id="JACWMY010000001">
    <property type="protein sequence ID" value="MBD1362210.1"/>
    <property type="molecule type" value="Genomic_DNA"/>
</dbReference>
<feature type="chain" id="PRO_5045991703" evidence="1">
    <location>
        <begin position="21"/>
        <end position="352"/>
    </location>
</feature>
<reference evidence="2 3" key="1">
    <citation type="submission" date="2020-09" db="EMBL/GenBank/DDBJ databases">
        <title>Novel species of Mucilaginibacter isolated from a glacier on the Tibetan Plateau.</title>
        <authorList>
            <person name="Liu Q."/>
            <person name="Xin Y.-H."/>
        </authorList>
    </citation>
    <scope>NUCLEOTIDE SEQUENCE [LARGE SCALE GENOMIC DNA]</scope>
    <source>
        <strain evidence="2 3">ZT4R22</strain>
    </source>
</reference>
<evidence type="ECO:0000313" key="2">
    <source>
        <dbReference type="EMBL" id="MBD1362210.1"/>
    </source>
</evidence>
<dbReference type="Proteomes" id="UP000606600">
    <property type="component" value="Unassembled WGS sequence"/>
</dbReference>
<dbReference type="RefSeq" id="WP_191186902.1">
    <property type="nucleotide sequence ID" value="NZ_JACWMY010000001.1"/>
</dbReference>
<sequence>MYRRKLLPTFLVFFCVNTYAQNKVNFEITLSETKTSHSLYNSIDLADTRTDTNSFGFVQTGAFNRNGKVVLQAPFAAELKRILGSLVDSAASNGELLLQVRQFNFAETTGALGEHGYCAIKAEMYAKKGTAYQKINAIDTLIHLRSSIDVTNKTLRAGSQQLTAFIQSSLVIAPANDVVMYNYNDIAHIDSVEKRALKVYNTTTYADGLYLTYNSFKKQVPDKGGVTVANDYLFEGNVKAPDDKGKLRDVKLKKTYAIVYKGAPYIATAYGFYPLAKVNDEFIFTGMAKTPPNPTSVMVASAAFGLLGALAVSVGDEGTYEMKIDHQNGSIIKLKEIPAPKATGTSRNDGWD</sequence>
<organism evidence="2 3">
    <name type="scientific">Mucilaginibacter pankratovii</name>
    <dbReference type="NCBI Taxonomy" id="2772110"/>
    <lineage>
        <taxon>Bacteria</taxon>
        <taxon>Pseudomonadati</taxon>
        <taxon>Bacteroidota</taxon>
        <taxon>Sphingobacteriia</taxon>
        <taxon>Sphingobacteriales</taxon>
        <taxon>Sphingobacteriaceae</taxon>
        <taxon>Mucilaginibacter</taxon>
    </lineage>
</organism>
<accession>A0ABR7WIU2</accession>
<gene>
    <name evidence="2" type="ORF">IDJ77_00180</name>
</gene>
<comment type="caution">
    <text evidence="2">The sequence shown here is derived from an EMBL/GenBank/DDBJ whole genome shotgun (WGS) entry which is preliminary data.</text>
</comment>
<protein>
    <submittedName>
        <fullName evidence="2">Uncharacterized protein</fullName>
    </submittedName>
</protein>
<keyword evidence="3" id="KW-1185">Reference proteome</keyword>
<name>A0ABR7WIU2_9SPHI</name>
<evidence type="ECO:0000313" key="3">
    <source>
        <dbReference type="Proteomes" id="UP000606600"/>
    </source>
</evidence>